<dbReference type="AlphaFoldDB" id="A0AAE1D8G9"/>
<evidence type="ECO:0000313" key="2">
    <source>
        <dbReference type="Proteomes" id="UP001283361"/>
    </source>
</evidence>
<sequence>MRISFPPSLWGFMSGLGGSDGELSCRYDQLRFSGWWDGARAGSLVHPSIRGLELSFWIALDTVMIVDRSRRGRGGREAGNRLIEAPSPQTCHYRQFWIAWQRLE</sequence>
<name>A0AAE1D8G9_9GAST</name>
<reference evidence="1" key="1">
    <citation type="journal article" date="2023" name="G3 (Bethesda)">
        <title>A reference genome for the long-term kleptoplast-retaining sea slug Elysia crispata morphotype clarki.</title>
        <authorList>
            <person name="Eastman K.E."/>
            <person name="Pendleton A.L."/>
            <person name="Shaikh M.A."/>
            <person name="Suttiyut T."/>
            <person name="Ogas R."/>
            <person name="Tomko P."/>
            <person name="Gavelis G."/>
            <person name="Widhalm J.R."/>
            <person name="Wisecaver J.H."/>
        </authorList>
    </citation>
    <scope>NUCLEOTIDE SEQUENCE</scope>
    <source>
        <strain evidence="1">ECLA1</strain>
    </source>
</reference>
<accession>A0AAE1D8G9</accession>
<dbReference type="EMBL" id="JAWDGP010004969">
    <property type="protein sequence ID" value="KAK3760650.1"/>
    <property type="molecule type" value="Genomic_DNA"/>
</dbReference>
<dbReference type="Proteomes" id="UP001283361">
    <property type="component" value="Unassembled WGS sequence"/>
</dbReference>
<proteinExistence type="predicted"/>
<comment type="caution">
    <text evidence="1">The sequence shown here is derived from an EMBL/GenBank/DDBJ whole genome shotgun (WGS) entry which is preliminary data.</text>
</comment>
<organism evidence="1 2">
    <name type="scientific">Elysia crispata</name>
    <name type="common">lettuce slug</name>
    <dbReference type="NCBI Taxonomy" id="231223"/>
    <lineage>
        <taxon>Eukaryota</taxon>
        <taxon>Metazoa</taxon>
        <taxon>Spiralia</taxon>
        <taxon>Lophotrochozoa</taxon>
        <taxon>Mollusca</taxon>
        <taxon>Gastropoda</taxon>
        <taxon>Heterobranchia</taxon>
        <taxon>Euthyneura</taxon>
        <taxon>Panpulmonata</taxon>
        <taxon>Sacoglossa</taxon>
        <taxon>Placobranchoidea</taxon>
        <taxon>Plakobranchidae</taxon>
        <taxon>Elysia</taxon>
    </lineage>
</organism>
<protein>
    <submittedName>
        <fullName evidence="1">Uncharacterized protein</fullName>
    </submittedName>
</protein>
<gene>
    <name evidence="1" type="ORF">RRG08_058648</name>
</gene>
<evidence type="ECO:0000313" key="1">
    <source>
        <dbReference type="EMBL" id="KAK3760650.1"/>
    </source>
</evidence>
<keyword evidence="2" id="KW-1185">Reference proteome</keyword>